<evidence type="ECO:0000313" key="9">
    <source>
        <dbReference type="EMBL" id="EPE28469.1"/>
    </source>
</evidence>
<dbReference type="RefSeq" id="XP_008084377.1">
    <property type="nucleotide sequence ID" value="XM_008086186.1"/>
</dbReference>
<name>S3CTW3_GLAL2</name>
<dbReference type="InterPro" id="IPR001128">
    <property type="entry name" value="Cyt_P450"/>
</dbReference>
<dbReference type="eggNOG" id="KOG0684">
    <property type="taxonomic scope" value="Eukaryota"/>
</dbReference>
<dbReference type="PANTHER" id="PTHR24304">
    <property type="entry name" value="CYTOCHROME P450 FAMILY 7"/>
    <property type="match status" value="1"/>
</dbReference>
<dbReference type="PANTHER" id="PTHR24304:SF2">
    <property type="entry name" value="24-HYDROXYCHOLESTEROL 7-ALPHA-HYDROXYLASE"/>
    <property type="match status" value="1"/>
</dbReference>
<dbReference type="InterPro" id="IPR050529">
    <property type="entry name" value="CYP450_sterol_14alpha_dmase"/>
</dbReference>
<dbReference type="HOGENOM" id="CLU_018012_2_1_1"/>
<keyword evidence="8" id="KW-1133">Transmembrane helix</keyword>
<dbReference type="KEGG" id="glz:GLAREA_09590"/>
<evidence type="ECO:0000256" key="6">
    <source>
        <dbReference type="PIRSR" id="PIRSR602403-1"/>
    </source>
</evidence>
<dbReference type="Gene3D" id="1.10.630.10">
    <property type="entry name" value="Cytochrome P450"/>
    <property type="match status" value="1"/>
</dbReference>
<dbReference type="Proteomes" id="UP000016922">
    <property type="component" value="Unassembled WGS sequence"/>
</dbReference>
<evidence type="ECO:0000256" key="5">
    <source>
        <dbReference type="ARBA" id="ARBA00023004"/>
    </source>
</evidence>
<dbReference type="GO" id="GO:0008395">
    <property type="term" value="F:steroid hydroxylase activity"/>
    <property type="evidence" value="ECO:0007669"/>
    <property type="project" value="TreeGrafter"/>
</dbReference>
<evidence type="ECO:0000256" key="4">
    <source>
        <dbReference type="ARBA" id="ARBA00022723"/>
    </source>
</evidence>
<dbReference type="GO" id="GO:0005506">
    <property type="term" value="F:iron ion binding"/>
    <property type="evidence" value="ECO:0007669"/>
    <property type="project" value="InterPro"/>
</dbReference>
<reference evidence="9 10" key="1">
    <citation type="journal article" date="2013" name="BMC Genomics">
        <title>Genomics-driven discovery of the pneumocandin biosynthetic gene cluster in the fungus Glarea lozoyensis.</title>
        <authorList>
            <person name="Chen L."/>
            <person name="Yue Q."/>
            <person name="Zhang X."/>
            <person name="Xiang M."/>
            <person name="Wang C."/>
            <person name="Li S."/>
            <person name="Che Y."/>
            <person name="Ortiz-Lopez F.J."/>
            <person name="Bills G.F."/>
            <person name="Liu X."/>
            <person name="An Z."/>
        </authorList>
    </citation>
    <scope>NUCLEOTIDE SEQUENCE [LARGE SCALE GENOMIC DNA]</scope>
    <source>
        <strain evidence="10">ATCC 20868 / MF5171</strain>
    </source>
</reference>
<dbReference type="CDD" id="cd11040">
    <property type="entry name" value="CYP7_CYP8-like"/>
    <property type="match status" value="1"/>
</dbReference>
<dbReference type="PRINTS" id="PR00465">
    <property type="entry name" value="EP450IV"/>
</dbReference>
<dbReference type="InterPro" id="IPR036396">
    <property type="entry name" value="Cyt_P450_sf"/>
</dbReference>
<evidence type="ECO:0000256" key="8">
    <source>
        <dbReference type="SAM" id="Phobius"/>
    </source>
</evidence>
<proteinExistence type="inferred from homology"/>
<dbReference type="STRING" id="1116229.S3CTW3"/>
<keyword evidence="7" id="KW-0560">Oxidoreductase</keyword>
<dbReference type="AlphaFoldDB" id="S3CTW3"/>
<sequence length="583" mass="65643">MDTNGTTTGSLVPPTSIIRSPAMFWIIVSSIPILAIWWWTDYRWRISEGEPPLVPFKIPWLGHGLDFMNDINGFAEWVRSVHPTSEAATIQIAGQHLYLIFDTKLASQIYRRSQTFIFDPFILQTSQILGANKQDMKKLTEGAQVVSPAPAAEDSGSRILHDLHALTPQHLTGKSLDRLTDYFINVICADIDKRFPKKDDENYAWETMDLCEFVKSTWCHASITALFGTNIYEIWPGIEKWLWAFDKEFQKMFTQMPRAVMPKPYALLDEGQEMCEKWEAEALAAEERGEIGGDPDWDKYWGLRFVRLRDEYLRKSGLSTKFRAGNQVVFIWGLNANAIPIAMQTITRAVLSPPLLASLITEIRAASTSSSTFDLKGITTSPLFRSVYLESLRWATASPSPRVVRQDTQLGPYHLKKGNMAMVHSRTLQMDEATWCIPGKPESHPSKFWAERFLDGDSETEKVRVEENAEAESNYSSDIKASHPVAKPLKPKQHEVVGAKSKEMQARMLALRPFGGGTTLCPGRHFATNEIMGGLAALLLRLEIEVDEDALAKNGSPLPDLSKQGGLFPDRGLICRVRRRKGV</sequence>
<dbReference type="OMA" id="FVFRSVM"/>
<keyword evidence="8" id="KW-0812">Transmembrane</keyword>
<dbReference type="EMBL" id="KE145368">
    <property type="protein sequence ID" value="EPE28469.1"/>
    <property type="molecule type" value="Genomic_DNA"/>
</dbReference>
<protein>
    <submittedName>
        <fullName evidence="9">Cytochrome P450</fullName>
    </submittedName>
</protein>
<gene>
    <name evidence="9" type="ORF">GLAREA_09590</name>
</gene>
<dbReference type="OrthoDB" id="3366823at2759"/>
<dbReference type="GeneID" id="19468637"/>
<keyword evidence="10" id="KW-1185">Reference proteome</keyword>
<keyword evidence="3 6" id="KW-0349">Heme</keyword>
<dbReference type="InterPro" id="IPR017972">
    <property type="entry name" value="Cyt_P450_CS"/>
</dbReference>
<dbReference type="SUPFAM" id="SSF48264">
    <property type="entry name" value="Cytochrome P450"/>
    <property type="match status" value="1"/>
</dbReference>
<evidence type="ECO:0000256" key="2">
    <source>
        <dbReference type="ARBA" id="ARBA00010617"/>
    </source>
</evidence>
<evidence type="ECO:0000313" key="10">
    <source>
        <dbReference type="Proteomes" id="UP000016922"/>
    </source>
</evidence>
<accession>S3CTW3</accession>
<evidence type="ECO:0000256" key="3">
    <source>
        <dbReference type="ARBA" id="ARBA00022617"/>
    </source>
</evidence>
<evidence type="ECO:0000256" key="7">
    <source>
        <dbReference type="RuleBase" id="RU000461"/>
    </source>
</evidence>
<dbReference type="Pfam" id="PF00067">
    <property type="entry name" value="p450"/>
    <property type="match status" value="1"/>
</dbReference>
<evidence type="ECO:0000256" key="1">
    <source>
        <dbReference type="ARBA" id="ARBA00001971"/>
    </source>
</evidence>
<keyword evidence="7" id="KW-0503">Monooxygenase</keyword>
<dbReference type="InterPro" id="IPR002403">
    <property type="entry name" value="Cyt_P450_E_grp-IV"/>
</dbReference>
<keyword evidence="5 6" id="KW-0408">Iron</keyword>
<comment type="cofactor">
    <cofactor evidence="1 6">
        <name>heme</name>
        <dbReference type="ChEBI" id="CHEBI:30413"/>
    </cofactor>
</comment>
<dbReference type="GO" id="GO:0020037">
    <property type="term" value="F:heme binding"/>
    <property type="evidence" value="ECO:0007669"/>
    <property type="project" value="InterPro"/>
</dbReference>
<dbReference type="GO" id="GO:0016705">
    <property type="term" value="F:oxidoreductase activity, acting on paired donors, with incorporation or reduction of molecular oxygen"/>
    <property type="evidence" value="ECO:0007669"/>
    <property type="project" value="InterPro"/>
</dbReference>
<dbReference type="PROSITE" id="PS00086">
    <property type="entry name" value="CYTOCHROME_P450"/>
    <property type="match status" value="1"/>
</dbReference>
<feature type="transmembrane region" description="Helical" evidence="8">
    <location>
        <begin position="22"/>
        <end position="40"/>
    </location>
</feature>
<keyword evidence="4 6" id="KW-0479">Metal-binding</keyword>
<keyword evidence="8" id="KW-0472">Membrane</keyword>
<feature type="binding site" description="axial binding residue" evidence="6">
    <location>
        <position position="521"/>
    </location>
    <ligand>
        <name>heme</name>
        <dbReference type="ChEBI" id="CHEBI:30413"/>
    </ligand>
    <ligandPart>
        <name>Fe</name>
        <dbReference type="ChEBI" id="CHEBI:18248"/>
    </ligandPart>
</feature>
<comment type="similarity">
    <text evidence="2 7">Belongs to the cytochrome P450 family.</text>
</comment>
<organism evidence="9 10">
    <name type="scientific">Glarea lozoyensis (strain ATCC 20868 / MF5171)</name>
    <dbReference type="NCBI Taxonomy" id="1116229"/>
    <lineage>
        <taxon>Eukaryota</taxon>
        <taxon>Fungi</taxon>
        <taxon>Dikarya</taxon>
        <taxon>Ascomycota</taxon>
        <taxon>Pezizomycotina</taxon>
        <taxon>Leotiomycetes</taxon>
        <taxon>Helotiales</taxon>
        <taxon>Helotiaceae</taxon>
        <taxon>Glarea</taxon>
    </lineage>
</organism>